<proteinExistence type="predicted"/>
<dbReference type="AlphaFoldDB" id="A0A0F9P2Y4"/>
<reference evidence="1" key="1">
    <citation type="journal article" date="2015" name="Nature">
        <title>Complex archaea that bridge the gap between prokaryotes and eukaryotes.</title>
        <authorList>
            <person name="Spang A."/>
            <person name="Saw J.H."/>
            <person name="Jorgensen S.L."/>
            <person name="Zaremba-Niedzwiedzka K."/>
            <person name="Martijn J."/>
            <person name="Lind A.E."/>
            <person name="van Eijk R."/>
            <person name="Schleper C."/>
            <person name="Guy L."/>
            <person name="Ettema T.J."/>
        </authorList>
    </citation>
    <scope>NUCLEOTIDE SEQUENCE</scope>
</reference>
<evidence type="ECO:0008006" key="2">
    <source>
        <dbReference type="Google" id="ProtNLM"/>
    </source>
</evidence>
<name>A0A0F9P2Y4_9ZZZZ</name>
<comment type="caution">
    <text evidence="1">The sequence shown here is derived from an EMBL/GenBank/DDBJ whole genome shotgun (WGS) entry which is preliminary data.</text>
</comment>
<protein>
    <recommendedName>
        <fullName evidence="2">NTP pyrophosphohydrolase MazG putative catalytic core domain-containing protein</fullName>
    </recommendedName>
</protein>
<evidence type="ECO:0000313" key="1">
    <source>
        <dbReference type="EMBL" id="KKM87787.1"/>
    </source>
</evidence>
<organism evidence="1">
    <name type="scientific">marine sediment metagenome</name>
    <dbReference type="NCBI Taxonomy" id="412755"/>
    <lineage>
        <taxon>unclassified sequences</taxon>
        <taxon>metagenomes</taxon>
        <taxon>ecological metagenomes</taxon>
    </lineage>
</organism>
<sequence length="96" mass="11467">MQFFEELTKYKGYREPLWETTAVLAYEVGRMLEHAMYLKWKPDDSKARLGFYKSELMDALAQLELICESLGVDFDEWKEMGIEKAMERFTKKEIKL</sequence>
<dbReference type="EMBL" id="LAZR01007054">
    <property type="protein sequence ID" value="KKM87787.1"/>
    <property type="molecule type" value="Genomic_DNA"/>
</dbReference>
<accession>A0A0F9P2Y4</accession>
<gene>
    <name evidence="1" type="ORF">LCGC14_1265310</name>
</gene>
<dbReference type="SUPFAM" id="SSF101386">
    <property type="entry name" value="all-alpha NTP pyrophosphatases"/>
    <property type="match status" value="1"/>
</dbReference>